<protein>
    <recommendedName>
        <fullName evidence="3">Penicillin-binding protein activator LpoB</fullName>
    </recommendedName>
</protein>
<dbReference type="Gene3D" id="3.40.50.10610">
    <property type="entry name" value="ABC-type transport auxiliary lipoprotein component"/>
    <property type="match status" value="1"/>
</dbReference>
<name>A0A7G9LCE1_9FLAO</name>
<organism evidence="1 2">
    <name type="scientific">Polaribacter pectinis</name>
    <dbReference type="NCBI Taxonomy" id="2738844"/>
    <lineage>
        <taxon>Bacteria</taxon>
        <taxon>Pseudomonadati</taxon>
        <taxon>Bacteroidota</taxon>
        <taxon>Flavobacteriia</taxon>
        <taxon>Flavobacteriales</taxon>
        <taxon>Flavobacteriaceae</taxon>
    </lineage>
</organism>
<sequence>MKIKSIYLFTLLILFIIPKTNSQQGEDYRLIVGVAKFTSTNVKQERFANMVSERVLDVLNQQNRFQVIDLDGTAREQAISKSQENYKSKNWIESNKSISAEYTLTGVVTSIKFIRLNAGKGYKATLTYAIKIINTESGEIIQNGTSTFTSTKSEIKLTPESALQSALTTTIVPLSNYFSTSFPVKLNLVRIEKEKKEKAQVVLLDGGSKIGVVEGTKFEAYFIDNSLGKPLPKFIGEIKITKILSEDFSEAKVTDGGKEIFKYLNEGKKIICKSLNND</sequence>
<dbReference type="AlphaFoldDB" id="A0A7G9LCE1"/>
<dbReference type="KEGG" id="ppec:H9W90_03985"/>
<evidence type="ECO:0000313" key="1">
    <source>
        <dbReference type="EMBL" id="QNM86290.1"/>
    </source>
</evidence>
<proteinExistence type="predicted"/>
<reference evidence="1 2" key="1">
    <citation type="submission" date="2020-08" db="EMBL/GenBank/DDBJ databases">
        <title>Polaribacter sp. L12M9 isolated from gut of the Korean scallop.</title>
        <authorList>
            <person name="Jeong Y.S."/>
        </authorList>
    </citation>
    <scope>NUCLEOTIDE SEQUENCE [LARGE SCALE GENOMIC DNA]</scope>
    <source>
        <strain evidence="1 2">L12M9</strain>
    </source>
</reference>
<evidence type="ECO:0008006" key="3">
    <source>
        <dbReference type="Google" id="ProtNLM"/>
    </source>
</evidence>
<dbReference type="EMBL" id="CP060695">
    <property type="protein sequence ID" value="QNM86290.1"/>
    <property type="molecule type" value="Genomic_DNA"/>
</dbReference>
<keyword evidence="2" id="KW-1185">Reference proteome</keyword>
<dbReference type="RefSeq" id="WP_187483172.1">
    <property type="nucleotide sequence ID" value="NZ_CP060695.1"/>
</dbReference>
<gene>
    <name evidence="1" type="ORF">H9W90_03985</name>
</gene>
<dbReference type="Proteomes" id="UP000515808">
    <property type="component" value="Chromosome"/>
</dbReference>
<accession>A0A7G9LCE1</accession>
<evidence type="ECO:0000313" key="2">
    <source>
        <dbReference type="Proteomes" id="UP000515808"/>
    </source>
</evidence>